<dbReference type="RefSeq" id="WP_164011304.1">
    <property type="nucleotide sequence ID" value="NZ_WUFT01000009.1"/>
</dbReference>
<accession>A0A7K3UEH9</accession>
<feature type="compositionally biased region" description="Acidic residues" evidence="1">
    <location>
        <begin position="110"/>
        <end position="126"/>
    </location>
</feature>
<evidence type="ECO:0000313" key="2">
    <source>
        <dbReference type="EMBL" id="NEJ72082.1"/>
    </source>
</evidence>
<evidence type="ECO:0000313" key="3">
    <source>
        <dbReference type="Proteomes" id="UP000471753"/>
    </source>
</evidence>
<protein>
    <recommendedName>
        <fullName evidence="4">AAA domain-containing protein</fullName>
    </recommendedName>
</protein>
<sequence>MDIRERQQQYKDAVQKFSGMTKGTRIADAFGVSNSAKIVGGALFAFNINLQSYAAVHDQIAVHCLLRFPPEDEIYFTIFVKSDLPVFEARLEEMRASGKSKPNKTGQASNDDDEDNDEPVDEEIPDDGTHAVPSPDGLDYTNNNKNVKGYIASDGLLYLRNKGYWDTMPSDLSTISKPVTIDRILFSIWPPAASASRGLMARELIGYLGNLIGREKIHELRVWADIEAVSAEMQRMPATIPLKEIEDAIAGLGGHYPDGEIARFHGAMNFLSHKHFVILSGLSGTGKTRLAMQYAQAVHGLASMQTRDPFLFICPVRPEWTDPTGLTGYYDVLSNRYMIPPFLEAVLLATAHRDSPVFVILDEMNLARVEYYLSDVLSAVETGEKIRLHSSGVPLEGSNGTPVPAALELPSNLYITGTINVDETTNPVSDKVLDRAVVIDMSNVDLAGFFDGLVIRDPSLTDSRTACEGYLLQTQIILALHGLGFGYRVAEEVVRYHAFAEQHLSPAANSVIDDLMVQKVLVKVRGGERQRPLLAGLAKALGGLPRSQNFLTKLLSDLDEFGAFQANR</sequence>
<evidence type="ECO:0000256" key="1">
    <source>
        <dbReference type="SAM" id="MobiDB-lite"/>
    </source>
</evidence>
<dbReference type="Gene3D" id="3.40.50.300">
    <property type="entry name" value="P-loop containing nucleotide triphosphate hydrolases"/>
    <property type="match status" value="1"/>
</dbReference>
<dbReference type="SUPFAM" id="SSF52540">
    <property type="entry name" value="P-loop containing nucleoside triphosphate hydrolases"/>
    <property type="match status" value="1"/>
</dbReference>
<feature type="region of interest" description="Disordered" evidence="1">
    <location>
        <begin position="95"/>
        <end position="143"/>
    </location>
</feature>
<dbReference type="AlphaFoldDB" id="A0A7K3UEH9"/>
<organism evidence="2 3">
    <name type="scientific">Rhizobium phaseoli</name>
    <dbReference type="NCBI Taxonomy" id="396"/>
    <lineage>
        <taxon>Bacteria</taxon>
        <taxon>Pseudomonadati</taxon>
        <taxon>Pseudomonadota</taxon>
        <taxon>Alphaproteobacteria</taxon>
        <taxon>Hyphomicrobiales</taxon>
        <taxon>Rhizobiaceae</taxon>
        <taxon>Rhizobium/Agrobacterium group</taxon>
        <taxon>Rhizobium</taxon>
    </lineage>
</organism>
<reference evidence="2 3" key="1">
    <citation type="submission" date="2019-12" db="EMBL/GenBank/DDBJ databases">
        <title>Rhizobium genotypes associated with high levels of biological nitrogen fixation by grain legumes in a temperate-maritime cropping system.</title>
        <authorList>
            <person name="Maluk M."/>
            <person name="Francesc Ferrando Molina F."/>
            <person name="Lopez Del Egido L."/>
            <person name="Lafos M."/>
            <person name="Langarica-Fuentes A."/>
            <person name="Gebre Yohannes G."/>
            <person name="Young M.W."/>
            <person name="Martin P."/>
            <person name="Gantlett R."/>
            <person name="Kenicer G."/>
            <person name="Hawes C."/>
            <person name="Begg G.S."/>
            <person name="Quilliam R.S."/>
            <person name="Squire G.R."/>
            <person name="Poole P.S."/>
            <person name="Young P.W."/>
            <person name="Iannetta P.M."/>
            <person name="James E.K."/>
        </authorList>
    </citation>
    <scope>NUCLEOTIDE SEQUENCE [LARGE SCALE GENOMIC DNA]</scope>
    <source>
        <strain evidence="2 3">JHI366</strain>
    </source>
</reference>
<name>A0A7K3UEH9_9HYPH</name>
<dbReference type="Proteomes" id="UP000471753">
    <property type="component" value="Unassembled WGS sequence"/>
</dbReference>
<dbReference type="InterPro" id="IPR027417">
    <property type="entry name" value="P-loop_NTPase"/>
</dbReference>
<proteinExistence type="predicted"/>
<gene>
    <name evidence="2" type="ORF">GR197_16290</name>
</gene>
<comment type="caution">
    <text evidence="2">The sequence shown here is derived from an EMBL/GenBank/DDBJ whole genome shotgun (WGS) entry which is preliminary data.</text>
</comment>
<evidence type="ECO:0008006" key="4">
    <source>
        <dbReference type="Google" id="ProtNLM"/>
    </source>
</evidence>
<dbReference type="EMBL" id="WUFT01000009">
    <property type="protein sequence ID" value="NEJ72082.1"/>
    <property type="molecule type" value="Genomic_DNA"/>
</dbReference>